<evidence type="ECO:0000313" key="1">
    <source>
        <dbReference type="EMBL" id="CUM89177.1"/>
    </source>
</evidence>
<gene>
    <name evidence="1" type="ORF">ERS852574_01382</name>
</gene>
<protein>
    <submittedName>
        <fullName evidence="1">Uncharacterized protein</fullName>
    </submittedName>
</protein>
<dbReference type="AlphaFoldDB" id="A0A173SH74"/>
<accession>A0A173SH74</accession>
<dbReference type="EMBL" id="CYXR01000008">
    <property type="protein sequence ID" value="CUM89177.1"/>
    <property type="molecule type" value="Genomic_DNA"/>
</dbReference>
<proteinExistence type="predicted"/>
<evidence type="ECO:0000313" key="2">
    <source>
        <dbReference type="Proteomes" id="UP000095727"/>
    </source>
</evidence>
<name>A0A173SH74_9FIRM</name>
<dbReference type="Proteomes" id="UP000095727">
    <property type="component" value="Unassembled WGS sequence"/>
</dbReference>
<reference evidence="1 2" key="1">
    <citation type="submission" date="2015-09" db="EMBL/GenBank/DDBJ databases">
        <authorList>
            <consortium name="Pathogen Informatics"/>
        </authorList>
    </citation>
    <scope>NUCLEOTIDE SEQUENCE [LARGE SCALE GENOMIC DNA]</scope>
    <source>
        <strain evidence="1 2">2789STDY5834962</strain>
    </source>
</reference>
<organism evidence="1 2">
    <name type="scientific">Coprococcus comes</name>
    <dbReference type="NCBI Taxonomy" id="410072"/>
    <lineage>
        <taxon>Bacteria</taxon>
        <taxon>Bacillati</taxon>
        <taxon>Bacillota</taxon>
        <taxon>Clostridia</taxon>
        <taxon>Lachnospirales</taxon>
        <taxon>Lachnospiraceae</taxon>
        <taxon>Coprococcus</taxon>
    </lineage>
</organism>
<sequence length="162" mass="18829">MLSPHLSYTLHLTISVSLFLQLIFQWNDVYIFGMILFDACPDGINVIRMDQKRHSAGSFAISVTRGRCNTVRKALLIQKLMEHHALCVIVKKNIIADMFIFFFHFTDSASPQMLRFLYEAVQHLYRCNLFLERVPEYFSPSVLQKLQVFLCRTGSRTSDCSR</sequence>